<keyword evidence="4 5" id="KW-0694">RNA-binding</keyword>
<comment type="subcellular location">
    <subcellularLocation>
        <location evidence="5">Cytoplasm</location>
    </subcellularLocation>
    <text evidence="5">Associates with late stage pre-50S ribosomal subunits.</text>
</comment>
<name>A0A0W0WW04_9GAMM</name>
<dbReference type="GO" id="GO:1902626">
    <property type="term" value="P:assembly of large subunit precursor of preribosome"/>
    <property type="evidence" value="ECO:0007669"/>
    <property type="project" value="UniProtKB-UniRule"/>
</dbReference>
<dbReference type="PANTHER" id="PTHR38101:SF1">
    <property type="entry name" value="UPF0307 PROTEIN YJGA"/>
    <property type="match status" value="1"/>
</dbReference>
<comment type="similarity">
    <text evidence="5">Belongs to the DarP family.</text>
</comment>
<gene>
    <name evidence="5" type="primary">darP</name>
    <name evidence="6" type="ORF">Lnau_1480</name>
</gene>
<comment type="caution">
    <text evidence="6">The sequence shown here is derived from an EMBL/GenBank/DDBJ whole genome shotgun (WGS) entry which is preliminary data.</text>
</comment>
<dbReference type="GO" id="GO:0019843">
    <property type="term" value="F:rRNA binding"/>
    <property type="evidence" value="ECO:0007669"/>
    <property type="project" value="UniProtKB-UniRule"/>
</dbReference>
<dbReference type="PATRIC" id="fig|45070.6.peg.1550"/>
<evidence type="ECO:0000256" key="3">
    <source>
        <dbReference type="ARBA" id="ARBA00022730"/>
    </source>
</evidence>
<keyword evidence="1 5" id="KW-0963">Cytoplasm</keyword>
<dbReference type="STRING" id="45070.Lnau_1480"/>
<organism evidence="6 7">
    <name type="scientific">Legionella nautarum</name>
    <dbReference type="NCBI Taxonomy" id="45070"/>
    <lineage>
        <taxon>Bacteria</taxon>
        <taxon>Pseudomonadati</taxon>
        <taxon>Pseudomonadota</taxon>
        <taxon>Gammaproteobacteria</taxon>
        <taxon>Legionellales</taxon>
        <taxon>Legionellaceae</taxon>
        <taxon>Legionella</taxon>
    </lineage>
</organism>
<evidence type="ECO:0000256" key="2">
    <source>
        <dbReference type="ARBA" id="ARBA00022517"/>
    </source>
</evidence>
<keyword evidence="2 5" id="KW-0690">Ribosome biogenesis</keyword>
<evidence type="ECO:0000256" key="1">
    <source>
        <dbReference type="ARBA" id="ARBA00022490"/>
    </source>
</evidence>
<dbReference type="Pfam" id="PF04751">
    <property type="entry name" value="DarP"/>
    <property type="match status" value="1"/>
</dbReference>
<keyword evidence="3 5" id="KW-0699">rRNA-binding</keyword>
<dbReference type="GO" id="GO:0005829">
    <property type="term" value="C:cytosol"/>
    <property type="evidence" value="ECO:0007669"/>
    <property type="project" value="TreeGrafter"/>
</dbReference>
<keyword evidence="7" id="KW-1185">Reference proteome</keyword>
<dbReference type="PIRSF" id="PIRSF016183">
    <property type="entry name" value="UCP016183"/>
    <property type="match status" value="1"/>
</dbReference>
<dbReference type="InterPro" id="IPR023153">
    <property type="entry name" value="DarP_sf"/>
</dbReference>
<evidence type="ECO:0000313" key="6">
    <source>
        <dbReference type="EMBL" id="KTD36496.1"/>
    </source>
</evidence>
<dbReference type="InterPro" id="IPR006839">
    <property type="entry name" value="DarP"/>
</dbReference>
<proteinExistence type="inferred from homology"/>
<dbReference type="NCBIfam" id="NF003593">
    <property type="entry name" value="PRK05255.1-1"/>
    <property type="match status" value="1"/>
</dbReference>
<dbReference type="EMBL" id="LNYO01000013">
    <property type="protein sequence ID" value="KTD36496.1"/>
    <property type="molecule type" value="Genomic_DNA"/>
</dbReference>
<reference evidence="6 7" key="1">
    <citation type="submission" date="2015-11" db="EMBL/GenBank/DDBJ databases">
        <title>Genomic analysis of 38 Legionella species identifies large and diverse effector repertoires.</title>
        <authorList>
            <person name="Burstein D."/>
            <person name="Amaro F."/>
            <person name="Zusman T."/>
            <person name="Lifshitz Z."/>
            <person name="Cohen O."/>
            <person name="Gilbert J.A."/>
            <person name="Pupko T."/>
            <person name="Shuman H.A."/>
            <person name="Segal G."/>
        </authorList>
    </citation>
    <scope>NUCLEOTIDE SEQUENCE [LARGE SCALE GENOMIC DNA]</scope>
    <source>
        <strain evidence="6 7">ATCC 49506</strain>
    </source>
</reference>
<dbReference type="Proteomes" id="UP000054725">
    <property type="component" value="Unassembled WGS sequence"/>
</dbReference>
<protein>
    <recommendedName>
        <fullName evidence="5">Dual-action ribosomal maturation protein DarP</fullName>
    </recommendedName>
    <alternativeName>
        <fullName evidence="5">Large ribosomal subunit assembly factor DarP</fullName>
    </alternativeName>
</protein>
<evidence type="ECO:0000313" key="7">
    <source>
        <dbReference type="Proteomes" id="UP000054725"/>
    </source>
</evidence>
<dbReference type="SUPFAM" id="SSF158710">
    <property type="entry name" value="PSPTO4464-like"/>
    <property type="match status" value="1"/>
</dbReference>
<accession>A0A0W0WW04</accession>
<dbReference type="AlphaFoldDB" id="A0A0W0WW04"/>
<sequence>MEEMEELKSKSQKKRDAEALKKIGVELIALSETKLDTLPLSPPLRQAIIDAKSIKSHGATRRQAQLIGKLMRSADTEAILQAYDALLAEDSAKTVVFHELEQWREKLIQGGKDALTEFIAEYQPEEVQQLRQLVKKAIEERNSGKNLGASKALFRFLRSCVS</sequence>
<evidence type="ECO:0000256" key="5">
    <source>
        <dbReference type="HAMAP-Rule" id="MF_00765"/>
    </source>
</evidence>
<dbReference type="GO" id="GO:0043022">
    <property type="term" value="F:ribosome binding"/>
    <property type="evidence" value="ECO:0007669"/>
    <property type="project" value="UniProtKB-UniRule"/>
</dbReference>
<evidence type="ECO:0000256" key="4">
    <source>
        <dbReference type="ARBA" id="ARBA00022884"/>
    </source>
</evidence>
<comment type="function">
    <text evidence="5">Member of a network of 50S ribosomal subunit biogenesis factors which assembles along the 30S-50S interface, preventing incorrect 23S rRNA structures from forming. Promotes peptidyl transferase center (PTC) maturation.</text>
</comment>
<dbReference type="Gene3D" id="1.10.60.30">
    <property type="entry name" value="PSPTO4464-like domains"/>
    <property type="match status" value="2"/>
</dbReference>
<dbReference type="PANTHER" id="PTHR38101">
    <property type="entry name" value="UPF0307 PROTEIN YJGA"/>
    <property type="match status" value="1"/>
</dbReference>
<dbReference type="CDD" id="cd16331">
    <property type="entry name" value="YjgA-like"/>
    <property type="match status" value="1"/>
</dbReference>
<dbReference type="HAMAP" id="MF_00765">
    <property type="entry name" value="DarP"/>
    <property type="match status" value="1"/>
</dbReference>